<dbReference type="AlphaFoldDB" id="A0A4R6C7H3"/>
<protein>
    <submittedName>
        <fullName evidence="2">Glycerophosphodiester phosphodiesterase</fullName>
    </submittedName>
</protein>
<dbReference type="Pfam" id="PF03009">
    <property type="entry name" value="GDPD"/>
    <property type="match status" value="1"/>
</dbReference>
<organism evidence="2 3">
    <name type="scientific">Macrococcoides canis</name>
    <dbReference type="NCBI Taxonomy" id="1855823"/>
    <lineage>
        <taxon>Bacteria</taxon>
        <taxon>Bacillati</taxon>
        <taxon>Bacillota</taxon>
        <taxon>Bacilli</taxon>
        <taxon>Bacillales</taxon>
        <taxon>Staphylococcaceae</taxon>
        <taxon>Macrococcoides</taxon>
    </lineage>
</organism>
<name>A0A4R6C7H3_9STAP</name>
<evidence type="ECO:0000259" key="1">
    <source>
        <dbReference type="PROSITE" id="PS51704"/>
    </source>
</evidence>
<feature type="domain" description="GP-PDE" evidence="1">
    <location>
        <begin position="9"/>
        <end position="241"/>
    </location>
</feature>
<dbReference type="EMBL" id="SDQG01000001">
    <property type="protein sequence ID" value="TDM18358.1"/>
    <property type="molecule type" value="Genomic_DNA"/>
</dbReference>
<dbReference type="PANTHER" id="PTHR46211:SF1">
    <property type="entry name" value="GLYCEROPHOSPHODIESTER PHOSPHODIESTERASE, CYTOPLASMIC"/>
    <property type="match status" value="1"/>
</dbReference>
<gene>
    <name evidence="2" type="ORF">ETI04_02375</name>
</gene>
<dbReference type="Gene3D" id="3.20.20.190">
    <property type="entry name" value="Phosphatidylinositol (PI) phosphodiesterase"/>
    <property type="match status" value="1"/>
</dbReference>
<dbReference type="InterPro" id="IPR017946">
    <property type="entry name" value="PLC-like_Pdiesterase_TIM-brl"/>
</dbReference>
<dbReference type="CDD" id="cd08563">
    <property type="entry name" value="GDPD_TtGDE_like"/>
    <property type="match status" value="1"/>
</dbReference>
<sequence length="248" mass="28511">MFEGWLVVVLIFAHRGYSAKYPENTLLAFNKAVEYGADGFELDIHLTKDDQIVVIHDHTINRTTTGRGKVAEMTFDEIQQFNIKKGLFNATNEKVPLLKDVLNIVKAHNKLLNIEIKAETGMIESKLHELLTQYDINDQIIISSFNIESLVKMEALDPSYETALLFDRYHKSPWDYKTSHNIKSVHPNAKHITVDYLVELEHNELPARVYTVNKEKDLTTWMSSSVSGIITDEVERAVHLKRMKKIES</sequence>
<dbReference type="InterPro" id="IPR030395">
    <property type="entry name" value="GP_PDE_dom"/>
</dbReference>
<evidence type="ECO:0000313" key="2">
    <source>
        <dbReference type="EMBL" id="TDM18358.1"/>
    </source>
</evidence>
<dbReference type="Proteomes" id="UP000294865">
    <property type="component" value="Unassembled WGS sequence"/>
</dbReference>
<proteinExistence type="predicted"/>
<dbReference type="GO" id="GO:0006629">
    <property type="term" value="P:lipid metabolic process"/>
    <property type="evidence" value="ECO:0007669"/>
    <property type="project" value="InterPro"/>
</dbReference>
<dbReference type="PROSITE" id="PS51704">
    <property type="entry name" value="GP_PDE"/>
    <property type="match status" value="1"/>
</dbReference>
<reference evidence="2 3" key="1">
    <citation type="submission" date="2019-01" db="EMBL/GenBank/DDBJ databases">
        <title>Draft genome sequences of Macrococcus caseolyticus, Macrococcus canis, Macrococcus bohemicus and Macrococcus goetzii.</title>
        <authorList>
            <person name="Mazhar S."/>
            <person name="Altermann E."/>
            <person name="Hill C."/>
            <person name="Mcauliffe O."/>
        </authorList>
    </citation>
    <scope>NUCLEOTIDE SEQUENCE [LARGE SCALE GENOMIC DNA]</scope>
    <source>
        <strain evidence="2 3">DPC7162</strain>
    </source>
</reference>
<dbReference type="GO" id="GO:0008081">
    <property type="term" value="F:phosphoric diester hydrolase activity"/>
    <property type="evidence" value="ECO:0007669"/>
    <property type="project" value="InterPro"/>
</dbReference>
<accession>A0A4R6C7H3</accession>
<comment type="caution">
    <text evidence="2">The sequence shown here is derived from an EMBL/GenBank/DDBJ whole genome shotgun (WGS) entry which is preliminary data.</text>
</comment>
<evidence type="ECO:0000313" key="3">
    <source>
        <dbReference type="Proteomes" id="UP000294865"/>
    </source>
</evidence>
<dbReference type="PANTHER" id="PTHR46211">
    <property type="entry name" value="GLYCEROPHOSPHORYL DIESTER PHOSPHODIESTERASE"/>
    <property type="match status" value="1"/>
</dbReference>
<dbReference type="SUPFAM" id="SSF51695">
    <property type="entry name" value="PLC-like phosphodiesterases"/>
    <property type="match status" value="1"/>
</dbReference>